<accession>A0ABY1MKA5</accession>
<gene>
    <name evidence="1" type="ORF">AFERRI_10229</name>
</gene>
<proteinExistence type="predicted"/>
<dbReference type="EMBL" id="LT841305">
    <property type="protein sequence ID" value="SMH64196.1"/>
    <property type="molecule type" value="Genomic_DNA"/>
</dbReference>
<dbReference type="Proteomes" id="UP000193925">
    <property type="component" value="Chromosome AFERRI"/>
</dbReference>
<name>A0ABY1MKA5_9PROT</name>
<evidence type="ECO:0000313" key="1">
    <source>
        <dbReference type="EMBL" id="SMH64196.1"/>
    </source>
</evidence>
<organism evidence="1 2">
    <name type="scientific">Acidithiobacillus ferrivorans</name>
    <dbReference type="NCBI Taxonomy" id="160808"/>
    <lineage>
        <taxon>Bacteria</taxon>
        <taxon>Pseudomonadati</taxon>
        <taxon>Pseudomonadota</taxon>
        <taxon>Acidithiobacillia</taxon>
        <taxon>Acidithiobacillales</taxon>
        <taxon>Acidithiobacillaceae</taxon>
        <taxon>Acidithiobacillus</taxon>
    </lineage>
</organism>
<keyword evidence="2" id="KW-1185">Reference proteome</keyword>
<evidence type="ECO:0000313" key="2">
    <source>
        <dbReference type="Proteomes" id="UP000193925"/>
    </source>
</evidence>
<protein>
    <submittedName>
        <fullName evidence="1">Uncharacterized protein</fullName>
    </submittedName>
</protein>
<sequence length="57" mass="6540">MQLHNIPPASRSKPKWILQGTQHGEKHKIYKTHVCLSSAYAIFYARPIAHTEESPKI</sequence>
<reference evidence="1 2" key="1">
    <citation type="submission" date="2017-03" db="EMBL/GenBank/DDBJ databases">
        <authorList>
            <person name="Regsiter A."/>
            <person name="William W."/>
        </authorList>
    </citation>
    <scope>NUCLEOTIDE SEQUENCE [LARGE SCALE GENOMIC DNA]</scope>
    <source>
        <strain evidence="1">PRJEB5721</strain>
    </source>
</reference>